<accession>A0A834FXV3</accession>
<feature type="domain" description="F-box/LRR-repeat protein 15/At3g58940/PEG3-like LRR" evidence="1">
    <location>
        <begin position="106"/>
        <end position="231"/>
    </location>
</feature>
<dbReference type="SUPFAM" id="SSF52047">
    <property type="entry name" value="RNI-like"/>
    <property type="match status" value="1"/>
</dbReference>
<evidence type="ECO:0000313" key="3">
    <source>
        <dbReference type="Proteomes" id="UP000626092"/>
    </source>
</evidence>
<dbReference type="Pfam" id="PF24758">
    <property type="entry name" value="LRR_At5g56370"/>
    <property type="match status" value="1"/>
</dbReference>
<dbReference type="InterPro" id="IPR032675">
    <property type="entry name" value="LRR_dom_sf"/>
</dbReference>
<dbReference type="InterPro" id="IPR055411">
    <property type="entry name" value="LRR_FXL15/At3g58940/PEG3-like"/>
</dbReference>
<protein>
    <recommendedName>
        <fullName evidence="1">F-box/LRR-repeat protein 15/At3g58940/PEG3-like LRR domain-containing protein</fullName>
    </recommendedName>
</protein>
<dbReference type="PANTHER" id="PTHR31639:SF70">
    <property type="entry name" value="FBD DOMAIN-CONTAINING PROTEIN"/>
    <property type="match status" value="1"/>
</dbReference>
<dbReference type="PANTHER" id="PTHR31639">
    <property type="entry name" value="F-BOX PROTEIN-LIKE"/>
    <property type="match status" value="1"/>
</dbReference>
<evidence type="ECO:0000259" key="1">
    <source>
        <dbReference type="Pfam" id="PF24758"/>
    </source>
</evidence>
<proteinExistence type="predicted"/>
<organism evidence="2 3">
    <name type="scientific">Rhododendron simsii</name>
    <name type="common">Sims's rhododendron</name>
    <dbReference type="NCBI Taxonomy" id="118357"/>
    <lineage>
        <taxon>Eukaryota</taxon>
        <taxon>Viridiplantae</taxon>
        <taxon>Streptophyta</taxon>
        <taxon>Embryophyta</taxon>
        <taxon>Tracheophyta</taxon>
        <taxon>Spermatophyta</taxon>
        <taxon>Magnoliopsida</taxon>
        <taxon>eudicotyledons</taxon>
        <taxon>Gunneridae</taxon>
        <taxon>Pentapetalae</taxon>
        <taxon>asterids</taxon>
        <taxon>Ericales</taxon>
        <taxon>Ericaceae</taxon>
        <taxon>Ericoideae</taxon>
        <taxon>Rhodoreae</taxon>
        <taxon>Rhododendron</taxon>
    </lineage>
</organism>
<evidence type="ECO:0000313" key="2">
    <source>
        <dbReference type="EMBL" id="KAF7116886.1"/>
    </source>
</evidence>
<dbReference type="AlphaFoldDB" id="A0A834FXV3"/>
<name>A0A834FXV3_RHOSS</name>
<dbReference type="OrthoDB" id="1274461at2759"/>
<comment type="caution">
    <text evidence="2">The sequence shown here is derived from an EMBL/GenBank/DDBJ whole genome shotgun (WGS) entry which is preliminary data.</text>
</comment>
<dbReference type="EMBL" id="WJXA01000039">
    <property type="protein sequence ID" value="KAF7116886.1"/>
    <property type="molecule type" value="Genomic_DNA"/>
</dbReference>
<dbReference type="Proteomes" id="UP000626092">
    <property type="component" value="Unassembled WGS sequence"/>
</dbReference>
<keyword evidence="3" id="KW-1185">Reference proteome</keyword>
<dbReference type="SUPFAM" id="SSF81383">
    <property type="entry name" value="F-box domain"/>
    <property type="match status" value="1"/>
</dbReference>
<reference evidence="2" key="1">
    <citation type="submission" date="2019-11" db="EMBL/GenBank/DDBJ databases">
        <authorList>
            <person name="Liu Y."/>
            <person name="Hou J."/>
            <person name="Li T.-Q."/>
            <person name="Guan C.-H."/>
            <person name="Wu X."/>
            <person name="Wu H.-Z."/>
            <person name="Ling F."/>
            <person name="Zhang R."/>
            <person name="Shi X.-G."/>
            <person name="Ren J.-P."/>
            <person name="Chen E.-F."/>
            <person name="Sun J.-M."/>
        </authorList>
    </citation>
    <scope>NUCLEOTIDE SEQUENCE</scope>
    <source>
        <strain evidence="2">Adult_tree_wgs_1</strain>
        <tissue evidence="2">Leaves</tissue>
    </source>
</reference>
<sequence length="382" mass="43126">MGGSTSDIINNLPRNVLEGILVCLTIQDAVRTNVLSRNWRYIWTTLPKLVFDDNFCRGSVIRATSDKLMMTIYKVLLLHHGPILKFTLTLANLESCPEINQLTFLVSNNGIREFTLHVRKGEPYRLPSTLFSCLRLEYLNLSSCVFKPPPSFKGFTMLLSPELYEVVIAGDVLSSLASSCPLLERLTFSSSNSFDYLEIVAPNLKYFSCQGLFKSICVRIPHVEDVTVVMKAYRNQLGFNEGEISNPVMLLCNIPVVEFLVLNYHYVKCMAESGTIPFFFFVLSKPQAFHSAAAAIDLVVELFDLQDWSDSSLNKLVFMVMKEVSGTKAEMEFIKLLLAESPMLQSIKIKLKSMEVAEELRIVKKLMGYQRASVHAVITFPK</sequence>
<dbReference type="Gene3D" id="3.80.10.10">
    <property type="entry name" value="Ribonuclease Inhibitor"/>
    <property type="match status" value="1"/>
</dbReference>
<gene>
    <name evidence="2" type="ORF">RHSIM_RhsimUnG0011600</name>
</gene>
<dbReference type="InterPro" id="IPR036047">
    <property type="entry name" value="F-box-like_dom_sf"/>
</dbReference>